<dbReference type="EMBL" id="PGOL01001890">
    <property type="protein sequence ID" value="PKI52861.1"/>
    <property type="molecule type" value="Genomic_DNA"/>
</dbReference>
<evidence type="ECO:0000313" key="3">
    <source>
        <dbReference type="Proteomes" id="UP000233551"/>
    </source>
</evidence>
<sequence length="70" mass="8032">MGFFSTILGFCGFGVGISMGLGIGYYLFIYLQPSDVEDPEIRPLIEQDTETLRRMLPEIPLWVKNPDYDR</sequence>
<keyword evidence="1" id="KW-0812">Transmembrane</keyword>
<name>A0A2I0J9C8_PUNGR</name>
<dbReference type="Proteomes" id="UP000233551">
    <property type="component" value="Unassembled WGS sequence"/>
</dbReference>
<feature type="transmembrane region" description="Helical" evidence="1">
    <location>
        <begin position="6"/>
        <end position="28"/>
    </location>
</feature>
<evidence type="ECO:0000313" key="2">
    <source>
        <dbReference type="EMBL" id="PKI52861.1"/>
    </source>
</evidence>
<organism evidence="2 3">
    <name type="scientific">Punica granatum</name>
    <name type="common">Pomegranate</name>
    <dbReference type="NCBI Taxonomy" id="22663"/>
    <lineage>
        <taxon>Eukaryota</taxon>
        <taxon>Viridiplantae</taxon>
        <taxon>Streptophyta</taxon>
        <taxon>Embryophyta</taxon>
        <taxon>Tracheophyta</taxon>
        <taxon>Spermatophyta</taxon>
        <taxon>Magnoliopsida</taxon>
        <taxon>eudicotyledons</taxon>
        <taxon>Gunneridae</taxon>
        <taxon>Pentapetalae</taxon>
        <taxon>rosids</taxon>
        <taxon>malvids</taxon>
        <taxon>Myrtales</taxon>
        <taxon>Lythraceae</taxon>
        <taxon>Punica</taxon>
    </lineage>
</organism>
<protein>
    <submittedName>
        <fullName evidence="2">Uncharacterized protein</fullName>
    </submittedName>
</protein>
<dbReference type="STRING" id="22663.A0A2I0J9C8"/>
<keyword evidence="1" id="KW-1133">Transmembrane helix</keyword>
<keyword evidence="3" id="KW-1185">Reference proteome</keyword>
<proteinExistence type="predicted"/>
<evidence type="ECO:0000256" key="1">
    <source>
        <dbReference type="SAM" id="Phobius"/>
    </source>
</evidence>
<feature type="non-terminal residue" evidence="2">
    <location>
        <position position="70"/>
    </location>
</feature>
<reference evidence="2 3" key="1">
    <citation type="submission" date="2017-11" db="EMBL/GenBank/DDBJ databases">
        <title>De-novo sequencing of pomegranate (Punica granatum L.) genome.</title>
        <authorList>
            <person name="Akparov Z."/>
            <person name="Amiraslanov A."/>
            <person name="Hajiyeva S."/>
            <person name="Abbasov M."/>
            <person name="Kaur K."/>
            <person name="Hamwieh A."/>
            <person name="Solovyev V."/>
            <person name="Salamov A."/>
            <person name="Braich B."/>
            <person name="Kosarev P."/>
            <person name="Mahmoud A."/>
            <person name="Hajiyev E."/>
            <person name="Babayeva S."/>
            <person name="Izzatullayeva V."/>
            <person name="Mammadov A."/>
            <person name="Mammadov A."/>
            <person name="Sharifova S."/>
            <person name="Ojaghi J."/>
            <person name="Eynullazada K."/>
            <person name="Bayramov B."/>
            <person name="Abdulazimova A."/>
            <person name="Shahmuradov I."/>
        </authorList>
    </citation>
    <scope>NUCLEOTIDE SEQUENCE [LARGE SCALE GENOMIC DNA]</scope>
    <source>
        <strain evidence="3">cv. AG2017</strain>
        <tissue evidence="2">Leaf</tissue>
    </source>
</reference>
<comment type="caution">
    <text evidence="2">The sequence shown here is derived from an EMBL/GenBank/DDBJ whole genome shotgun (WGS) entry which is preliminary data.</text>
</comment>
<accession>A0A2I0J9C8</accession>
<keyword evidence="1" id="KW-0472">Membrane</keyword>
<dbReference type="AlphaFoldDB" id="A0A2I0J9C8"/>
<gene>
    <name evidence="2" type="ORF">CRG98_026692</name>
</gene>